<reference evidence="2" key="1">
    <citation type="submission" date="2018-08" db="EMBL/GenBank/DDBJ databases">
        <authorList>
            <consortium name="GenomeTrakr network: Whole genome sequencing for foodborne pathogen traceback"/>
        </authorList>
    </citation>
    <scope>NUCLEOTIDE SEQUENCE [LARGE SCALE GENOMIC DNA]</scope>
    <source>
        <strain evidence="2">FMA0132</strain>
    </source>
</reference>
<sequence length="71" mass="8182">MMAESIVCALFWYGLVGWCNAELHRHSGFCSRYSGAKYWISWAVMLLCWPISLPLYVDYVRGKSKGEVDDD</sequence>
<dbReference type="Proteomes" id="UP000885362">
    <property type="component" value="Unassembled WGS sequence"/>
</dbReference>
<proteinExistence type="predicted"/>
<keyword evidence="1" id="KW-1133">Transmembrane helix</keyword>
<gene>
    <name evidence="2" type="ORF">EL06_01180</name>
</gene>
<evidence type="ECO:0000256" key="1">
    <source>
        <dbReference type="SAM" id="Phobius"/>
    </source>
</evidence>
<feature type="transmembrane region" description="Helical" evidence="1">
    <location>
        <begin position="37"/>
        <end position="57"/>
    </location>
</feature>
<protein>
    <recommendedName>
        <fullName evidence="3">Prophage membrane protein</fullName>
    </recommendedName>
</protein>
<evidence type="ECO:0008006" key="3">
    <source>
        <dbReference type="Google" id="ProtNLM"/>
    </source>
</evidence>
<comment type="caution">
    <text evidence="2">The sequence shown here is derived from an EMBL/GenBank/DDBJ whole genome shotgun (WGS) entry which is preliminary data.</text>
</comment>
<keyword evidence="1" id="KW-0472">Membrane</keyword>
<dbReference type="EMBL" id="RSHK01000001">
    <property type="protein sequence ID" value="MIE68145.1"/>
    <property type="molecule type" value="Genomic_DNA"/>
</dbReference>
<name>A0A6C8XR24_SALDZ</name>
<dbReference type="AlphaFoldDB" id="A0A6C8XR24"/>
<accession>A0A6C8XR24</accession>
<organism evidence="2">
    <name type="scientific">Salmonella diarizonae</name>
    <dbReference type="NCBI Taxonomy" id="59204"/>
    <lineage>
        <taxon>Bacteria</taxon>
        <taxon>Pseudomonadati</taxon>
        <taxon>Pseudomonadota</taxon>
        <taxon>Gammaproteobacteria</taxon>
        <taxon>Enterobacterales</taxon>
        <taxon>Enterobacteriaceae</taxon>
        <taxon>Salmonella</taxon>
    </lineage>
</organism>
<evidence type="ECO:0000313" key="2">
    <source>
        <dbReference type="EMBL" id="MIE68145.1"/>
    </source>
</evidence>
<keyword evidence="1" id="KW-0812">Transmembrane</keyword>